<evidence type="ECO:0000313" key="3">
    <source>
        <dbReference type="EMBL" id="AHK71143.1"/>
    </source>
</evidence>
<evidence type="ECO:0000313" key="4">
    <source>
        <dbReference type="Proteomes" id="UP000031656"/>
    </source>
</evidence>
<dbReference type="Gene3D" id="1.25.40.10">
    <property type="entry name" value="Tetratricopeptide repeat domain"/>
    <property type="match status" value="1"/>
</dbReference>
<dbReference type="Pfam" id="PF00535">
    <property type="entry name" value="Glycos_transf_2"/>
    <property type="match status" value="1"/>
</dbReference>
<keyword evidence="3" id="KW-0808">Transferase</keyword>
<reference evidence="3 4" key="1">
    <citation type="journal article" date="2015" name="Appl. Microbiol. Biotechnol.">
        <title>The consequence of an additional NADH dehydrogenase paralog on the growth of Gluconobacter oxydans DSM3504.</title>
        <authorList>
            <person name="Kostner D."/>
            <person name="Luchterhand B."/>
            <person name="Junker A."/>
            <person name="Volland S."/>
            <person name="Daniel R."/>
            <person name="Buchs J."/>
            <person name="Liebl W."/>
            <person name="Ehrenreich A."/>
        </authorList>
    </citation>
    <scope>NUCLEOTIDE SEQUENCE [LARGE SCALE GENOMIC DNA]</scope>
    <source>
        <strain evidence="3">DSM 3504</strain>
    </source>
</reference>
<dbReference type="HOGENOM" id="CLU_385380_0_0_5"/>
<dbReference type="PANTHER" id="PTHR43179">
    <property type="entry name" value="RHAMNOSYLTRANSFERASE WBBL"/>
    <property type="match status" value="1"/>
</dbReference>
<feature type="domain" description="Glycosyltransferase 2-like" evidence="2">
    <location>
        <begin position="447"/>
        <end position="573"/>
    </location>
</feature>
<proteinExistence type="predicted"/>
<dbReference type="GO" id="GO:0016740">
    <property type="term" value="F:transferase activity"/>
    <property type="evidence" value="ECO:0007669"/>
    <property type="project" value="UniProtKB-KW"/>
</dbReference>
<keyword evidence="1" id="KW-0802">TPR repeat</keyword>
<evidence type="ECO:0000256" key="1">
    <source>
        <dbReference type="PROSITE-ProRule" id="PRU00339"/>
    </source>
</evidence>
<accession>A0A067Z3Q9</accession>
<feature type="repeat" description="TPR" evidence="1">
    <location>
        <begin position="110"/>
        <end position="143"/>
    </location>
</feature>
<dbReference type="SUPFAM" id="SSF48452">
    <property type="entry name" value="TPR-like"/>
    <property type="match status" value="1"/>
</dbReference>
<dbReference type="GeneID" id="56906774"/>
<dbReference type="SUPFAM" id="SSF53448">
    <property type="entry name" value="Nucleotide-diphospho-sugar transferases"/>
    <property type="match status" value="1"/>
</dbReference>
<organism evidence="3 4">
    <name type="scientific">Gluconobacter oxydans DSM 3504</name>
    <dbReference type="NCBI Taxonomy" id="1288313"/>
    <lineage>
        <taxon>Bacteria</taxon>
        <taxon>Pseudomonadati</taxon>
        <taxon>Pseudomonadota</taxon>
        <taxon>Alphaproteobacteria</taxon>
        <taxon>Acetobacterales</taxon>
        <taxon>Acetobacteraceae</taxon>
        <taxon>Gluconobacter</taxon>
    </lineage>
</organism>
<dbReference type="Proteomes" id="UP000031656">
    <property type="component" value="Chromosome"/>
</dbReference>
<dbReference type="SMART" id="SM00028">
    <property type="entry name" value="TPR"/>
    <property type="match status" value="2"/>
</dbReference>
<dbReference type="InterPro" id="IPR001173">
    <property type="entry name" value="Glyco_trans_2-like"/>
</dbReference>
<dbReference type="InterPro" id="IPR011990">
    <property type="entry name" value="TPR-like_helical_dom_sf"/>
</dbReference>
<dbReference type="Pfam" id="PF14559">
    <property type="entry name" value="TPR_19"/>
    <property type="match status" value="1"/>
</dbReference>
<name>A0A067Z3Q9_GLUOY</name>
<dbReference type="InterPro" id="IPR019734">
    <property type="entry name" value="TPR_rpt"/>
</dbReference>
<dbReference type="InterPro" id="IPR029044">
    <property type="entry name" value="Nucleotide-diphossugar_trans"/>
</dbReference>
<evidence type="ECO:0000259" key="2">
    <source>
        <dbReference type="Pfam" id="PF00535"/>
    </source>
</evidence>
<protein>
    <submittedName>
        <fullName evidence="3">Putative glycosyltransferase</fullName>
    </submittedName>
</protein>
<dbReference type="PANTHER" id="PTHR43179:SF7">
    <property type="entry name" value="RHAMNOSYLTRANSFERASE WBBL"/>
    <property type="match status" value="1"/>
</dbReference>
<gene>
    <name evidence="3" type="ORF">GLS_c12460</name>
</gene>
<dbReference type="PROSITE" id="PS50005">
    <property type="entry name" value="TPR"/>
    <property type="match status" value="1"/>
</dbReference>
<dbReference type="AlphaFoldDB" id="A0A067Z3Q9"/>
<dbReference type="RefSeq" id="WP_158413635.1">
    <property type="nucleotide sequence ID" value="NZ_CP004373.1"/>
</dbReference>
<dbReference type="KEGG" id="goy:GLS_c12460"/>
<sequence>MPVEELLTLCRQEDWSRLAGQKDISDVRTLWDLRPAACQQWMTTLTREADQMRDAGNPADAANFYKGAFALAPWRLDLGMQLGNMLKDSGQLETAEHIYRTIITQAPEEAETYLQLGHVYKIQGRRILALNHYHEALERDPTCEAAHRELFLAGDTAAQRASMSHRHLSHGTEQSLHLAATLADMRHRLDDMTAVLPDISAFNAFPSEDYAIFRKLFRIPPPPAATPLPLTVIIAQDDVSEAVAAAQMTALGSMSSLTKLYTTGASSTLRDAWNTRMRPGLSITHLPDADALPATLPHTEKQVSGNVLLIGADCIPSPLLADWIACAVQTSTCDIAFFDAETLTLSISRSALFEATALQPRPAADAIWLEQEDTIGDAIVFSAELWPTYRGKSPARIIRDGLTTGQRIAHIPYPLVASPRPSDRPVCSAPHPLPEQFVIHDLPEPCTVVICTRDNAADCCTMVDSLFATARHPDRIHCLIVDNGTRIAEDLLLLEKLATRHPRVNILRDPSPFNWSRLNNEATAGISTPNILFCNDDMQMLSENWDMVLAGLLRAPSTGAVGARLLYSDDTIQHAGVLLGWQGSVIHDGLYEPRDSNAHFGRWQCTRQVSAVTGAFLGIRAEVFARAGGFDAERMPISYSDIDLCLRLQEQGLQILWTPLIEARHDESASRGLDHLNPLRHSLGTMERAAFENIWGVRKLSMDPTVNPVWVDATLPLRLIRPVSPSVALRHIQAT</sequence>
<dbReference type="EMBL" id="CP004373">
    <property type="protein sequence ID" value="AHK71143.1"/>
    <property type="molecule type" value="Genomic_DNA"/>
</dbReference>
<dbReference type="Gene3D" id="3.90.550.10">
    <property type="entry name" value="Spore Coat Polysaccharide Biosynthesis Protein SpsA, Chain A"/>
    <property type="match status" value="1"/>
</dbReference>